<dbReference type="GO" id="GO:0004714">
    <property type="term" value="F:transmembrane receptor protein tyrosine kinase activity"/>
    <property type="evidence" value="ECO:0007669"/>
    <property type="project" value="UniProtKB-EC"/>
</dbReference>
<evidence type="ECO:0000256" key="13">
    <source>
        <dbReference type="ARBA" id="ARBA00023180"/>
    </source>
</evidence>
<sequence length="297" mass="33385">MEVLLWILAALLPSVCLGVTFDEDFVDATTVQEERECHGTSVGFGYSGTLELHYQQLRKRYVGCTYVHGNLEITNLDDSVLTYELDFLDSIKYVSGYVLIGLSTQVERIPLMSLEVIRGNHTYRIQGEEYALVVALTSRDTTPVMGLRHLHMPKLKEISRGKVMFSQNPLLSHMGTVAWDIITRGRPDSMYLSDEKAFSFKDEVCPVVCKVDEDLSLCWGEEPNLCQDVVVGYCNETCGWRCYGPEADNCCHPDCAVGCTGPGPQECLVCKDYMLDEECVGYCPAKTYPKMQTCVRF</sequence>
<keyword evidence="7" id="KW-0418">Kinase</keyword>
<dbReference type="GO" id="GO:0005524">
    <property type="term" value="F:ATP binding"/>
    <property type="evidence" value="ECO:0007669"/>
    <property type="project" value="UniProtKB-KW"/>
</dbReference>
<evidence type="ECO:0000256" key="2">
    <source>
        <dbReference type="ARBA" id="ARBA00011902"/>
    </source>
</evidence>
<keyword evidence="13" id="KW-0325">Glycoprotein</keyword>
<accession>A0AAN9GLE2</accession>
<name>A0AAN9GLE2_9CAEN</name>
<keyword evidence="6" id="KW-0547">Nucleotide-binding</keyword>
<keyword evidence="5" id="KW-0812">Transmembrane</keyword>
<gene>
    <name evidence="18" type="ORF">V1264_011888</name>
</gene>
<keyword evidence="15" id="KW-0732">Signal</keyword>
<comment type="subcellular location">
    <subcellularLocation>
        <location evidence="1">Membrane</location>
        <topology evidence="1">Single-pass type I membrane protein</topology>
    </subcellularLocation>
</comment>
<evidence type="ECO:0000256" key="5">
    <source>
        <dbReference type="ARBA" id="ARBA00022692"/>
    </source>
</evidence>
<evidence type="ECO:0000259" key="17">
    <source>
        <dbReference type="Pfam" id="PF01030"/>
    </source>
</evidence>
<dbReference type="Pfam" id="PF00757">
    <property type="entry name" value="Furin-like"/>
    <property type="match status" value="1"/>
</dbReference>
<dbReference type="InterPro" id="IPR006211">
    <property type="entry name" value="Furin-like_Cys-rich_dom"/>
</dbReference>
<evidence type="ECO:0000256" key="14">
    <source>
        <dbReference type="ARBA" id="ARBA00051243"/>
    </source>
</evidence>
<evidence type="ECO:0000256" key="12">
    <source>
        <dbReference type="ARBA" id="ARBA00023170"/>
    </source>
</evidence>
<dbReference type="Pfam" id="PF01030">
    <property type="entry name" value="Recep_L_domain"/>
    <property type="match status" value="1"/>
</dbReference>
<proteinExistence type="predicted"/>
<dbReference type="InterPro" id="IPR000494">
    <property type="entry name" value="Rcpt_L-dom"/>
</dbReference>
<keyword evidence="19" id="KW-1185">Reference proteome</keyword>
<dbReference type="AlphaFoldDB" id="A0AAN9GLE2"/>
<evidence type="ECO:0000256" key="7">
    <source>
        <dbReference type="ARBA" id="ARBA00022777"/>
    </source>
</evidence>
<feature type="domain" description="Receptor L-domain" evidence="17">
    <location>
        <begin position="63"/>
        <end position="180"/>
    </location>
</feature>
<dbReference type="EC" id="2.7.10.1" evidence="2"/>
<keyword evidence="8" id="KW-0067">ATP-binding</keyword>
<dbReference type="SUPFAM" id="SSF57184">
    <property type="entry name" value="Growth factor receptor domain"/>
    <property type="match status" value="1"/>
</dbReference>
<dbReference type="InterPro" id="IPR036941">
    <property type="entry name" value="Rcpt_L-dom_sf"/>
</dbReference>
<protein>
    <recommendedName>
        <fullName evidence="2">receptor protein-tyrosine kinase</fullName>
        <ecNumber evidence="2">2.7.10.1</ecNumber>
    </recommendedName>
</protein>
<evidence type="ECO:0000313" key="19">
    <source>
        <dbReference type="Proteomes" id="UP001374579"/>
    </source>
</evidence>
<evidence type="ECO:0000256" key="10">
    <source>
        <dbReference type="ARBA" id="ARBA00023136"/>
    </source>
</evidence>
<evidence type="ECO:0000256" key="8">
    <source>
        <dbReference type="ARBA" id="ARBA00022840"/>
    </source>
</evidence>
<evidence type="ECO:0000256" key="6">
    <source>
        <dbReference type="ARBA" id="ARBA00022741"/>
    </source>
</evidence>
<evidence type="ECO:0000256" key="1">
    <source>
        <dbReference type="ARBA" id="ARBA00004479"/>
    </source>
</evidence>
<dbReference type="Proteomes" id="UP001374579">
    <property type="component" value="Unassembled WGS sequence"/>
</dbReference>
<keyword evidence="12" id="KW-0675">Receptor</keyword>
<evidence type="ECO:0000256" key="11">
    <source>
        <dbReference type="ARBA" id="ARBA00023137"/>
    </source>
</evidence>
<feature type="signal peptide" evidence="15">
    <location>
        <begin position="1"/>
        <end position="18"/>
    </location>
</feature>
<dbReference type="SMART" id="SM00261">
    <property type="entry name" value="FU"/>
    <property type="match status" value="1"/>
</dbReference>
<dbReference type="EMBL" id="JBAMIC010000002">
    <property type="protein sequence ID" value="KAK7112429.1"/>
    <property type="molecule type" value="Genomic_DNA"/>
</dbReference>
<dbReference type="GO" id="GO:0016020">
    <property type="term" value="C:membrane"/>
    <property type="evidence" value="ECO:0007669"/>
    <property type="project" value="UniProtKB-SubCell"/>
</dbReference>
<comment type="caution">
    <text evidence="18">The sequence shown here is derived from an EMBL/GenBank/DDBJ whole genome shotgun (WGS) entry which is preliminary data.</text>
</comment>
<dbReference type="Gene3D" id="2.10.220.10">
    <property type="entry name" value="Hormone Receptor, Insulin-like Growth Factor Receptor 1, Chain A, domain 2"/>
    <property type="match status" value="1"/>
</dbReference>
<evidence type="ECO:0000313" key="18">
    <source>
        <dbReference type="EMBL" id="KAK7112429.1"/>
    </source>
</evidence>
<dbReference type="Gene3D" id="3.80.20.20">
    <property type="entry name" value="Receptor L-domain"/>
    <property type="match status" value="1"/>
</dbReference>
<evidence type="ECO:0000259" key="16">
    <source>
        <dbReference type="Pfam" id="PF00757"/>
    </source>
</evidence>
<evidence type="ECO:0000256" key="15">
    <source>
        <dbReference type="SAM" id="SignalP"/>
    </source>
</evidence>
<evidence type="ECO:0000256" key="4">
    <source>
        <dbReference type="ARBA" id="ARBA00022679"/>
    </source>
</evidence>
<dbReference type="InterPro" id="IPR006212">
    <property type="entry name" value="Furin_repeat"/>
</dbReference>
<keyword evidence="3" id="KW-0597">Phosphoprotein</keyword>
<reference evidence="18 19" key="1">
    <citation type="submission" date="2024-02" db="EMBL/GenBank/DDBJ databases">
        <title>Chromosome-scale genome assembly of the rough periwinkle Littorina saxatilis.</title>
        <authorList>
            <person name="De Jode A."/>
            <person name="Faria R."/>
            <person name="Formenti G."/>
            <person name="Sims Y."/>
            <person name="Smith T.P."/>
            <person name="Tracey A."/>
            <person name="Wood J.M.D."/>
            <person name="Zagrodzka Z.B."/>
            <person name="Johannesson K."/>
            <person name="Butlin R.K."/>
            <person name="Leder E.H."/>
        </authorList>
    </citation>
    <scope>NUCLEOTIDE SEQUENCE [LARGE SCALE GENOMIC DNA]</scope>
    <source>
        <strain evidence="18">Snail1</strain>
        <tissue evidence="18">Muscle</tissue>
    </source>
</reference>
<dbReference type="CDD" id="cd00064">
    <property type="entry name" value="FU"/>
    <property type="match status" value="1"/>
</dbReference>
<keyword evidence="10" id="KW-0472">Membrane</keyword>
<keyword evidence="4" id="KW-0808">Transferase</keyword>
<organism evidence="18 19">
    <name type="scientific">Littorina saxatilis</name>
    <dbReference type="NCBI Taxonomy" id="31220"/>
    <lineage>
        <taxon>Eukaryota</taxon>
        <taxon>Metazoa</taxon>
        <taxon>Spiralia</taxon>
        <taxon>Lophotrochozoa</taxon>
        <taxon>Mollusca</taxon>
        <taxon>Gastropoda</taxon>
        <taxon>Caenogastropoda</taxon>
        <taxon>Littorinimorpha</taxon>
        <taxon>Littorinoidea</taxon>
        <taxon>Littorinidae</taxon>
        <taxon>Littorina</taxon>
    </lineage>
</organism>
<feature type="chain" id="PRO_5043023398" description="receptor protein-tyrosine kinase" evidence="15">
    <location>
        <begin position="19"/>
        <end position="297"/>
    </location>
</feature>
<keyword evidence="11" id="KW-0829">Tyrosine-protein kinase</keyword>
<evidence type="ECO:0000256" key="3">
    <source>
        <dbReference type="ARBA" id="ARBA00022553"/>
    </source>
</evidence>
<comment type="catalytic activity">
    <reaction evidence="14">
        <text>L-tyrosyl-[protein] + ATP = O-phospho-L-tyrosyl-[protein] + ADP + H(+)</text>
        <dbReference type="Rhea" id="RHEA:10596"/>
        <dbReference type="Rhea" id="RHEA-COMP:10136"/>
        <dbReference type="Rhea" id="RHEA-COMP:20101"/>
        <dbReference type="ChEBI" id="CHEBI:15378"/>
        <dbReference type="ChEBI" id="CHEBI:30616"/>
        <dbReference type="ChEBI" id="CHEBI:46858"/>
        <dbReference type="ChEBI" id="CHEBI:61978"/>
        <dbReference type="ChEBI" id="CHEBI:456216"/>
        <dbReference type="EC" id="2.7.10.1"/>
    </reaction>
</comment>
<feature type="domain" description="Furin-like cysteine-rich" evidence="16">
    <location>
        <begin position="213"/>
        <end position="295"/>
    </location>
</feature>
<dbReference type="InterPro" id="IPR009030">
    <property type="entry name" value="Growth_fac_rcpt_cys_sf"/>
</dbReference>
<keyword evidence="9" id="KW-1133">Transmembrane helix</keyword>
<evidence type="ECO:0000256" key="9">
    <source>
        <dbReference type="ARBA" id="ARBA00022989"/>
    </source>
</evidence>
<dbReference type="SUPFAM" id="SSF52058">
    <property type="entry name" value="L domain-like"/>
    <property type="match status" value="1"/>
</dbReference>